<proteinExistence type="predicted"/>
<gene>
    <name evidence="1" type="ORF">MCUN1_001450</name>
</gene>
<evidence type="ECO:0000313" key="1">
    <source>
        <dbReference type="EMBL" id="WFD34609.1"/>
    </source>
</evidence>
<evidence type="ECO:0008006" key="3">
    <source>
        <dbReference type="Google" id="ProtNLM"/>
    </source>
</evidence>
<name>A0AAF0EU22_9BASI</name>
<dbReference type="AlphaFoldDB" id="A0AAF0EU22"/>
<keyword evidence="2" id="KW-1185">Reference proteome</keyword>
<dbReference type="PANTHER" id="PTHR15460:SF3">
    <property type="entry name" value="PEROXISOMAL MEMBRANE PROTEIN 4"/>
    <property type="match status" value="1"/>
</dbReference>
<sequence>MLSGVKAAVENFVLDPKNQAPLSIIKGARNGLVYGAKIRFPHALVMITLFGSGSMRHRFSRIITATRQHSTRLCLYVALYKALVLAQRMRNGKVDSLEPFVAGMLGGWLMFGELTPVNEQIVLYCVGRIVAALLPRAEVSAHHPPGKAVPIDKGAFQVFAALTWGTIMWLFVHKRERLNRGLVLSMDYLYVLSDKWDSLRNFLWHNV</sequence>
<dbReference type="Proteomes" id="UP001219933">
    <property type="component" value="Chromosome 2"/>
</dbReference>
<dbReference type="PIRSF" id="PIRSF013674">
    <property type="entry name" value="PXMP4"/>
    <property type="match status" value="1"/>
</dbReference>
<dbReference type="GO" id="GO:0005778">
    <property type="term" value="C:peroxisomal membrane"/>
    <property type="evidence" value="ECO:0007669"/>
    <property type="project" value="TreeGrafter"/>
</dbReference>
<organism evidence="1 2">
    <name type="scientific">Malassezia cuniculi</name>
    <dbReference type="NCBI Taxonomy" id="948313"/>
    <lineage>
        <taxon>Eukaryota</taxon>
        <taxon>Fungi</taxon>
        <taxon>Dikarya</taxon>
        <taxon>Basidiomycota</taxon>
        <taxon>Ustilaginomycotina</taxon>
        <taxon>Malasseziomycetes</taxon>
        <taxon>Malasseziales</taxon>
        <taxon>Malasseziaceae</taxon>
        <taxon>Malassezia</taxon>
    </lineage>
</organism>
<dbReference type="InterPro" id="IPR019531">
    <property type="entry name" value="Pmp4"/>
</dbReference>
<reference evidence="1" key="1">
    <citation type="submission" date="2023-03" db="EMBL/GenBank/DDBJ databases">
        <title>Mating type loci evolution in Malassezia.</title>
        <authorList>
            <person name="Coelho M.A."/>
        </authorList>
    </citation>
    <scope>NUCLEOTIDE SEQUENCE</scope>
    <source>
        <strain evidence="1">CBS 11721</strain>
    </source>
</reference>
<accession>A0AAF0EU22</accession>
<dbReference type="EMBL" id="CP119878">
    <property type="protein sequence ID" value="WFD34609.1"/>
    <property type="molecule type" value="Genomic_DNA"/>
</dbReference>
<dbReference type="Pfam" id="PF02466">
    <property type="entry name" value="Tim17"/>
    <property type="match status" value="1"/>
</dbReference>
<protein>
    <recommendedName>
        <fullName evidence="3">Peroxisomal membrane protein 4</fullName>
    </recommendedName>
</protein>
<evidence type="ECO:0000313" key="2">
    <source>
        <dbReference type="Proteomes" id="UP001219933"/>
    </source>
</evidence>
<dbReference type="PANTHER" id="PTHR15460">
    <property type="entry name" value="PEROXISOMAL MEMBRANE PROTEIN 4"/>
    <property type="match status" value="1"/>
</dbReference>